<dbReference type="PROSITE" id="PS50931">
    <property type="entry name" value="HTH_LYSR"/>
    <property type="match status" value="1"/>
</dbReference>
<dbReference type="Pfam" id="PF03466">
    <property type="entry name" value="LysR_substrate"/>
    <property type="match status" value="1"/>
</dbReference>
<sequence length="304" mass="33087">MLTLRQIRYFETLARTLHFGRAAAALNISQPALSGQIHQMEAFFDTPLFHRKSNGVSLTADGELVEKRVLRILADVRELEGLAAIGDGVLSGHLRVGMIATVAPYILPRLLPLLSGRFPKLECEVRESMTERLIADVKRGDIDCAVVALPLGDEDLQTLQLFDDPFFLAAPPEIAVRLPNPVPATIVNRERIILLEEGHCLRSQALDVCRLAGGPELGTLGATSLTTILRMVAGGLGATLIPKIAIADETRGGGFEVLPFQDPVPYRRLALAFRPTTARFRDFEALGRVLREAADGPPETDGET</sequence>
<dbReference type="eggNOG" id="COG0583">
    <property type="taxonomic scope" value="Bacteria"/>
</dbReference>
<accession>Q0G396</accession>
<dbReference type="AlphaFoldDB" id="Q0G396"/>
<keyword evidence="2" id="KW-0805">Transcription regulation</keyword>
<proteinExistence type="inferred from homology"/>
<evidence type="ECO:0000313" key="8">
    <source>
        <dbReference type="Proteomes" id="UP000004310"/>
    </source>
</evidence>
<evidence type="ECO:0000256" key="5">
    <source>
        <dbReference type="ARBA" id="ARBA00023163"/>
    </source>
</evidence>
<evidence type="ECO:0000256" key="1">
    <source>
        <dbReference type="ARBA" id="ARBA00009437"/>
    </source>
</evidence>
<dbReference type="Pfam" id="PF00126">
    <property type="entry name" value="HTH_1"/>
    <property type="match status" value="1"/>
</dbReference>
<keyword evidence="5" id="KW-0804">Transcription</keyword>
<dbReference type="PRINTS" id="PR00039">
    <property type="entry name" value="HTHLYSR"/>
</dbReference>
<dbReference type="GO" id="GO:0003700">
    <property type="term" value="F:DNA-binding transcription factor activity"/>
    <property type="evidence" value="ECO:0007669"/>
    <property type="project" value="InterPro"/>
</dbReference>
<comment type="caution">
    <text evidence="7">The sequence shown here is derived from an EMBL/GenBank/DDBJ whole genome shotgun (WGS) entry which is preliminary data.</text>
</comment>
<name>Q0G396_9HYPH</name>
<dbReference type="InterPro" id="IPR036388">
    <property type="entry name" value="WH-like_DNA-bd_sf"/>
</dbReference>
<dbReference type="STRING" id="217511.GCA_001463845_02713"/>
<protein>
    <submittedName>
        <fullName evidence="7">Regulatory protein, LysR</fullName>
    </submittedName>
</protein>
<dbReference type="GO" id="GO:0032993">
    <property type="term" value="C:protein-DNA complex"/>
    <property type="evidence" value="ECO:0007669"/>
    <property type="project" value="TreeGrafter"/>
</dbReference>
<evidence type="ECO:0000256" key="2">
    <source>
        <dbReference type="ARBA" id="ARBA00023015"/>
    </source>
</evidence>
<gene>
    <name evidence="7" type="ORF">FP2506_15919</name>
</gene>
<dbReference type="HOGENOM" id="CLU_039613_6_4_5"/>
<dbReference type="RefSeq" id="WP_007068308.1">
    <property type="nucleotide sequence ID" value="NZ_DS022272.1"/>
</dbReference>
<dbReference type="CDD" id="cd08411">
    <property type="entry name" value="PBP2_OxyR"/>
    <property type="match status" value="1"/>
</dbReference>
<reference evidence="7 8" key="1">
    <citation type="journal article" date="2010" name="J. Bacteriol.">
        <title>Genome sequence of Fulvimarina pelagi HTCC2506T, a Mn(II)-oxidizing alphaproteobacterium possessing an aerobic anoxygenic photosynthetic gene cluster and Xanthorhodopsin.</title>
        <authorList>
            <person name="Kang I."/>
            <person name="Oh H.M."/>
            <person name="Lim S.I."/>
            <person name="Ferriera S."/>
            <person name="Giovannoni S.J."/>
            <person name="Cho J.C."/>
        </authorList>
    </citation>
    <scope>NUCLEOTIDE SEQUENCE [LARGE SCALE GENOMIC DNA]</scope>
    <source>
        <strain evidence="7 8">HTCC2506</strain>
    </source>
</reference>
<dbReference type="InterPro" id="IPR000847">
    <property type="entry name" value="LysR_HTH_N"/>
</dbReference>
<evidence type="ECO:0000313" key="7">
    <source>
        <dbReference type="EMBL" id="EAU41935.1"/>
    </source>
</evidence>
<dbReference type="Gene3D" id="1.10.10.10">
    <property type="entry name" value="Winged helix-like DNA-binding domain superfamily/Winged helix DNA-binding domain"/>
    <property type="match status" value="1"/>
</dbReference>
<dbReference type="Gene3D" id="3.40.190.10">
    <property type="entry name" value="Periplasmic binding protein-like II"/>
    <property type="match status" value="2"/>
</dbReference>
<dbReference type="SUPFAM" id="SSF53850">
    <property type="entry name" value="Periplasmic binding protein-like II"/>
    <property type="match status" value="1"/>
</dbReference>
<comment type="similarity">
    <text evidence="1">Belongs to the LysR transcriptional regulatory family.</text>
</comment>
<dbReference type="GO" id="GO:0003677">
    <property type="term" value="F:DNA binding"/>
    <property type="evidence" value="ECO:0007669"/>
    <property type="project" value="UniProtKB-KW"/>
</dbReference>
<dbReference type="EMBL" id="AATP01000002">
    <property type="protein sequence ID" value="EAU41935.1"/>
    <property type="molecule type" value="Genomic_DNA"/>
</dbReference>
<evidence type="ECO:0000256" key="4">
    <source>
        <dbReference type="ARBA" id="ARBA00023159"/>
    </source>
</evidence>
<dbReference type="PANTHER" id="PTHR30346">
    <property type="entry name" value="TRANSCRIPTIONAL DUAL REGULATOR HCAR-RELATED"/>
    <property type="match status" value="1"/>
</dbReference>
<organism evidence="7 8">
    <name type="scientific">Fulvimarina pelagi HTCC2506</name>
    <dbReference type="NCBI Taxonomy" id="314231"/>
    <lineage>
        <taxon>Bacteria</taxon>
        <taxon>Pseudomonadati</taxon>
        <taxon>Pseudomonadota</taxon>
        <taxon>Alphaproteobacteria</taxon>
        <taxon>Hyphomicrobiales</taxon>
        <taxon>Aurantimonadaceae</taxon>
        <taxon>Fulvimarina</taxon>
    </lineage>
</organism>
<keyword evidence="8" id="KW-1185">Reference proteome</keyword>
<dbReference type="PANTHER" id="PTHR30346:SF26">
    <property type="entry name" value="HYDROGEN PEROXIDE-INDUCIBLE GENES ACTIVATOR"/>
    <property type="match status" value="1"/>
</dbReference>
<dbReference type="InterPro" id="IPR005119">
    <property type="entry name" value="LysR_subst-bd"/>
</dbReference>
<evidence type="ECO:0000259" key="6">
    <source>
        <dbReference type="PROSITE" id="PS50931"/>
    </source>
</evidence>
<dbReference type="SUPFAM" id="SSF46785">
    <property type="entry name" value="Winged helix' DNA-binding domain"/>
    <property type="match status" value="1"/>
</dbReference>
<keyword evidence="3" id="KW-0238">DNA-binding</keyword>
<dbReference type="FunFam" id="1.10.10.10:FF:000001">
    <property type="entry name" value="LysR family transcriptional regulator"/>
    <property type="match status" value="1"/>
</dbReference>
<evidence type="ECO:0000256" key="3">
    <source>
        <dbReference type="ARBA" id="ARBA00023125"/>
    </source>
</evidence>
<keyword evidence="4" id="KW-0010">Activator</keyword>
<dbReference type="InterPro" id="IPR036390">
    <property type="entry name" value="WH_DNA-bd_sf"/>
</dbReference>
<dbReference type="Proteomes" id="UP000004310">
    <property type="component" value="Unassembled WGS sequence"/>
</dbReference>
<feature type="domain" description="HTH lysR-type" evidence="6">
    <location>
        <begin position="2"/>
        <end position="59"/>
    </location>
</feature>